<sequence length="112" mass="12147">MNCFDRQGNPSGCRLDEDSHVTVSYAPSGSIAVAFATYVNDPTGNAEMFAAAVFRKEQDGWRFVRTVPNLSGKSATNVAFTPGGVSFDTEVWRKGDGHCCPTGRKRWTVALP</sequence>
<dbReference type="AlphaFoldDB" id="A0A089NVE0"/>
<protein>
    <submittedName>
        <fullName evidence="1">Protein of unassigned function</fullName>
    </submittedName>
</protein>
<dbReference type="EMBL" id="CP003811">
    <property type="protein sequence ID" value="AIQ91352.1"/>
    <property type="molecule type" value="Genomic_DNA"/>
</dbReference>
<proteinExistence type="predicted"/>
<dbReference type="HOGENOM" id="CLU_2142954_0_0_5"/>
<gene>
    <name evidence="1" type="ORF">MOC_3597</name>
</gene>
<dbReference type="Proteomes" id="UP000029492">
    <property type="component" value="Chromosome"/>
</dbReference>
<accession>A0A089NVE0</accession>
<evidence type="ECO:0000313" key="1">
    <source>
        <dbReference type="EMBL" id="AIQ91352.1"/>
    </source>
</evidence>
<organism evidence="1 2">
    <name type="scientific">Methylobacterium oryzae CBMB20</name>
    <dbReference type="NCBI Taxonomy" id="693986"/>
    <lineage>
        <taxon>Bacteria</taxon>
        <taxon>Pseudomonadati</taxon>
        <taxon>Pseudomonadota</taxon>
        <taxon>Alphaproteobacteria</taxon>
        <taxon>Hyphomicrobiales</taxon>
        <taxon>Methylobacteriaceae</taxon>
        <taxon>Methylobacterium</taxon>
    </lineage>
</organism>
<name>A0A089NVE0_9HYPH</name>
<dbReference type="STRING" id="693986.MOC_3597"/>
<evidence type="ECO:0000313" key="2">
    <source>
        <dbReference type="Proteomes" id="UP000029492"/>
    </source>
</evidence>
<reference evidence="1 2" key="1">
    <citation type="journal article" date="2014" name="PLoS ONE">
        <title>Genome Information of Methylobacterium oryzae, a Plant-Probiotic Methylotroph in the Phyllosphere.</title>
        <authorList>
            <person name="Kwak M.J."/>
            <person name="Jeong H."/>
            <person name="Madhaiyan M."/>
            <person name="Lee Y."/>
            <person name="Sa T.M."/>
            <person name="Oh T.K."/>
            <person name="Kim J.F."/>
        </authorList>
    </citation>
    <scope>NUCLEOTIDE SEQUENCE [LARGE SCALE GENOMIC DNA]</scope>
    <source>
        <strain evidence="1 2">CBMB20</strain>
    </source>
</reference>
<dbReference type="KEGG" id="mor:MOC_3597"/>
<keyword evidence="2" id="KW-1185">Reference proteome</keyword>